<evidence type="ECO:0000313" key="4">
    <source>
        <dbReference type="Proteomes" id="UP000177029"/>
    </source>
</evidence>
<proteinExistence type="predicted"/>
<gene>
    <name evidence="3" type="ORF">A2755_00105</name>
</gene>
<dbReference type="InterPro" id="IPR013783">
    <property type="entry name" value="Ig-like_fold"/>
</dbReference>
<dbReference type="Proteomes" id="UP000177029">
    <property type="component" value="Unassembled WGS sequence"/>
</dbReference>
<dbReference type="InterPro" id="IPR036439">
    <property type="entry name" value="Dockerin_dom_sf"/>
</dbReference>
<sequence>MHYKKPQNQFRFCFALILCILLFGAKFAHADVSTSTSYTMLDPVLNAGGYGSSTSFKLSGVISGVAIGTSTSLSFGNSAGFLYFPFASTPVVSATAGSSQVALSWTASTGYLGWTASGYNIGRSTSSGGPYSYTSLGNVTSSTVTGLTNATTYYFVIVVKDAFGNPIATSSQVSATPVAAVTTTTSSGGGGGFIPTVTTGAKINISGRAYPMSQVTVLKDGQVIVKTVAGPDAKFSTSLTGLSTGSYSIAVYGEDSKGNRSTSFSFPVTVSSGTETNIGGIFLAPTIDVDKSEVRRGDDIVIFGQSSPESNIVVSVNSEQEIFSSVKSDNIGAYLLNFDTSVLDLGSHSAKSKASIAGEISPFSQLASFIVGTKNIVAVKEKIPPKGDLSGDNRVNLVDFSIAAYWYRRPSPPARADLNSDGKVDLRDFSILAFNWTG</sequence>
<protein>
    <recommendedName>
        <fullName evidence="2">Fibronectin type-III domain-containing protein</fullName>
    </recommendedName>
</protein>
<evidence type="ECO:0000256" key="1">
    <source>
        <dbReference type="SAM" id="SignalP"/>
    </source>
</evidence>
<feature type="chain" id="PRO_5009535162" description="Fibronectin type-III domain-containing protein" evidence="1">
    <location>
        <begin position="31"/>
        <end position="438"/>
    </location>
</feature>
<dbReference type="CDD" id="cd14256">
    <property type="entry name" value="Dockerin_I"/>
    <property type="match status" value="1"/>
</dbReference>
<dbReference type="CDD" id="cd00063">
    <property type="entry name" value="FN3"/>
    <property type="match status" value="1"/>
</dbReference>
<dbReference type="GO" id="GO:0000272">
    <property type="term" value="P:polysaccharide catabolic process"/>
    <property type="evidence" value="ECO:0007669"/>
    <property type="project" value="InterPro"/>
</dbReference>
<dbReference type="PROSITE" id="PS50853">
    <property type="entry name" value="FN3"/>
    <property type="match status" value="1"/>
</dbReference>
<accession>A0A1F8DPE1</accession>
<dbReference type="AlphaFoldDB" id="A0A1F8DPE1"/>
<reference evidence="3 4" key="1">
    <citation type="journal article" date="2016" name="Nat. Commun.">
        <title>Thousands of microbial genomes shed light on interconnected biogeochemical processes in an aquifer system.</title>
        <authorList>
            <person name="Anantharaman K."/>
            <person name="Brown C.T."/>
            <person name="Hug L.A."/>
            <person name="Sharon I."/>
            <person name="Castelle C.J."/>
            <person name="Probst A.J."/>
            <person name="Thomas B.C."/>
            <person name="Singh A."/>
            <person name="Wilkins M.J."/>
            <person name="Karaoz U."/>
            <person name="Brodie E.L."/>
            <person name="Williams K.H."/>
            <person name="Hubbard S.S."/>
            <person name="Banfield J.F."/>
        </authorList>
    </citation>
    <scope>NUCLEOTIDE SEQUENCE [LARGE SCALE GENOMIC DNA]</scope>
</reference>
<keyword evidence="1" id="KW-0732">Signal</keyword>
<dbReference type="Gene3D" id="1.10.1330.10">
    <property type="entry name" value="Dockerin domain"/>
    <property type="match status" value="1"/>
</dbReference>
<dbReference type="EMBL" id="MGIP01000022">
    <property type="protein sequence ID" value="OGM90491.1"/>
    <property type="molecule type" value="Genomic_DNA"/>
</dbReference>
<comment type="caution">
    <text evidence="3">The sequence shown here is derived from an EMBL/GenBank/DDBJ whole genome shotgun (WGS) entry which is preliminary data.</text>
</comment>
<dbReference type="InterPro" id="IPR002105">
    <property type="entry name" value="Dockerin_1_rpt"/>
</dbReference>
<evidence type="ECO:0000259" key="2">
    <source>
        <dbReference type="PROSITE" id="PS50853"/>
    </source>
</evidence>
<organism evidence="3 4">
    <name type="scientific">Candidatus Wolfebacteria bacterium RIFCSPHIGHO2_01_FULL_48_22</name>
    <dbReference type="NCBI Taxonomy" id="1802555"/>
    <lineage>
        <taxon>Bacteria</taxon>
        <taxon>Candidatus Wolfeibacteriota</taxon>
    </lineage>
</organism>
<dbReference type="Pfam" id="PF00404">
    <property type="entry name" value="Dockerin_1"/>
    <property type="match status" value="1"/>
</dbReference>
<feature type="domain" description="Fibronectin type-III" evidence="2">
    <location>
        <begin position="87"/>
        <end position="179"/>
    </location>
</feature>
<dbReference type="STRING" id="1802555.A2755_00105"/>
<feature type="signal peptide" evidence="1">
    <location>
        <begin position="1"/>
        <end position="30"/>
    </location>
</feature>
<dbReference type="InterPro" id="IPR036116">
    <property type="entry name" value="FN3_sf"/>
</dbReference>
<name>A0A1F8DPE1_9BACT</name>
<evidence type="ECO:0000313" key="3">
    <source>
        <dbReference type="EMBL" id="OGM90491.1"/>
    </source>
</evidence>
<dbReference type="SUPFAM" id="SSF49265">
    <property type="entry name" value="Fibronectin type III"/>
    <property type="match status" value="1"/>
</dbReference>
<dbReference type="Gene3D" id="2.60.40.10">
    <property type="entry name" value="Immunoglobulins"/>
    <property type="match status" value="2"/>
</dbReference>
<dbReference type="SUPFAM" id="SSF63446">
    <property type="entry name" value="Type I dockerin domain"/>
    <property type="match status" value="1"/>
</dbReference>
<dbReference type="InterPro" id="IPR003961">
    <property type="entry name" value="FN3_dom"/>
</dbReference>
<dbReference type="GO" id="GO:0004553">
    <property type="term" value="F:hydrolase activity, hydrolyzing O-glycosyl compounds"/>
    <property type="evidence" value="ECO:0007669"/>
    <property type="project" value="InterPro"/>
</dbReference>